<name>A0A4R1MYS8_9FIRM</name>
<dbReference type="InterPro" id="IPR010702">
    <property type="entry name" value="Pectate_lyase_2"/>
</dbReference>
<sequence length="548" mass="63700">MDHKKRALNVITEYLDNVLKYGRDQYNHPKTPLFADGINIKTKEQMTWQKHSNHKIVMSNLANQQNLFRLLYASSLVLEDDQYVNAAKEALQYHFNHLVDESGLMQWGGHRLINLETLQIDGPENKHYLHEFKHHFPFYELMNAVNPKATENFISAFWNAHISNWSTLEFNRHGDYGLEPQDVWNKSFEDPEPFQPAKGLTFINAGNDLIYSAGMLYKFTKNEAVLKWAKRLIGMYVKARHPKTSLGVYQYTQNIKQYEPPTDESDPTFTYSFYGDRAKRQFGKEFGDVALEGNVIFERHAKAIYIRNVLVQLELAEQIKDKEILDWTIKGLKSFYQYGYNKHTNQLKPMFADGTDLTDYKIKRKGYYGEKGYVIKSYWTGLDFLYSLVKGYSVSKDDDLWQYIQSIMQHNQLAKVGNHIDDEVILFDDIESTDVNGLFSAIELYKATKNKAYIQMAETMAQNIMNEKFKDGFFVEKDTINASFDAVEPLAILSLESIKANMNVDMPQYLNSEARLHGKYVFDNGLEKNIYSNDLYNKPLGSDSNYKK</sequence>
<dbReference type="InterPro" id="IPR008928">
    <property type="entry name" value="6-hairpin_glycosidase_sf"/>
</dbReference>
<accession>A0A4R1MYS8</accession>
<dbReference type="EMBL" id="SMGQ01000011">
    <property type="protein sequence ID" value="TCK98467.1"/>
    <property type="molecule type" value="Genomic_DNA"/>
</dbReference>
<dbReference type="AlphaFoldDB" id="A0A4R1MYS8"/>
<evidence type="ECO:0000313" key="1">
    <source>
        <dbReference type="EMBL" id="TCK98467.1"/>
    </source>
</evidence>
<dbReference type="GO" id="GO:0045490">
    <property type="term" value="P:pectin catabolic process"/>
    <property type="evidence" value="ECO:0007669"/>
    <property type="project" value="InterPro"/>
</dbReference>
<dbReference type="RefSeq" id="WP_132281088.1">
    <property type="nucleotide sequence ID" value="NZ_SMGQ01000011.1"/>
</dbReference>
<keyword evidence="1" id="KW-0456">Lyase</keyword>
<keyword evidence="2" id="KW-1185">Reference proteome</keyword>
<dbReference type="SUPFAM" id="SSF48208">
    <property type="entry name" value="Six-hairpin glycosidases"/>
    <property type="match status" value="1"/>
</dbReference>
<evidence type="ECO:0000313" key="2">
    <source>
        <dbReference type="Proteomes" id="UP000294545"/>
    </source>
</evidence>
<proteinExistence type="predicted"/>
<reference evidence="1 2" key="1">
    <citation type="submission" date="2019-03" db="EMBL/GenBank/DDBJ databases">
        <title>Genomic Encyclopedia of Type Strains, Phase IV (KMG-IV): sequencing the most valuable type-strain genomes for metagenomic binning, comparative biology and taxonomic classification.</title>
        <authorList>
            <person name="Goeker M."/>
        </authorList>
    </citation>
    <scope>NUCLEOTIDE SEQUENCE [LARGE SCALE GENOMIC DNA]</scope>
    <source>
        <strain evidence="1 2">DSM 24176</strain>
    </source>
</reference>
<organism evidence="1 2">
    <name type="scientific">Natranaerovirga hydrolytica</name>
    <dbReference type="NCBI Taxonomy" id="680378"/>
    <lineage>
        <taxon>Bacteria</taxon>
        <taxon>Bacillati</taxon>
        <taxon>Bacillota</taxon>
        <taxon>Clostridia</taxon>
        <taxon>Lachnospirales</taxon>
        <taxon>Natranaerovirgaceae</taxon>
        <taxon>Natranaerovirga</taxon>
    </lineage>
</organism>
<dbReference type="OrthoDB" id="92725at2"/>
<dbReference type="Proteomes" id="UP000294545">
    <property type="component" value="Unassembled WGS sequence"/>
</dbReference>
<protein>
    <submittedName>
        <fullName evidence="1">Pectate lyase</fullName>
    </submittedName>
</protein>
<dbReference type="Gene3D" id="3.90.105.40">
    <property type="match status" value="1"/>
</dbReference>
<dbReference type="Gene3D" id="2.30.30.880">
    <property type="match status" value="1"/>
</dbReference>
<dbReference type="GO" id="GO:0016837">
    <property type="term" value="F:carbon-oxygen lyase activity, acting on polysaccharides"/>
    <property type="evidence" value="ECO:0007669"/>
    <property type="project" value="InterPro"/>
</dbReference>
<comment type="caution">
    <text evidence="1">The sequence shown here is derived from an EMBL/GenBank/DDBJ whole genome shotgun (WGS) entry which is preliminary data.</text>
</comment>
<gene>
    <name evidence="1" type="ORF">EDC19_0889</name>
</gene>
<dbReference type="Pfam" id="PF06917">
    <property type="entry name" value="Pectate_lyase_2"/>
    <property type="match status" value="1"/>
</dbReference>
<dbReference type="Gene3D" id="1.50.10.20">
    <property type="match status" value="1"/>
</dbReference>
<dbReference type="GO" id="GO:0042597">
    <property type="term" value="C:periplasmic space"/>
    <property type="evidence" value="ECO:0007669"/>
    <property type="project" value="InterPro"/>
</dbReference>